<feature type="transmembrane region" description="Helical" evidence="4">
    <location>
        <begin position="67"/>
        <end position="90"/>
    </location>
</feature>
<accession>A0A197K9X9</accession>
<comment type="subcellular location">
    <subcellularLocation>
        <location evidence="1">Membrane</location>
    </subcellularLocation>
</comment>
<dbReference type="AlphaFoldDB" id="A0A197K9X9"/>
<evidence type="ECO:0000256" key="2">
    <source>
        <dbReference type="ARBA" id="ARBA00023136"/>
    </source>
</evidence>
<reference evidence="5 6" key="1">
    <citation type="submission" date="2016-05" db="EMBL/GenBank/DDBJ databases">
        <title>Genome sequencing reveals origins of a unique bacterial endosymbiosis in the earliest lineages of terrestrial Fungi.</title>
        <authorList>
            <consortium name="DOE Joint Genome Institute"/>
            <person name="Uehling J."/>
            <person name="Gryganskyi A."/>
            <person name="Hameed K."/>
            <person name="Tschaplinski T."/>
            <person name="Misztal P."/>
            <person name="Wu S."/>
            <person name="Desiro A."/>
            <person name="Vande Pol N."/>
            <person name="Du Z.-Y."/>
            <person name="Zienkiewicz A."/>
            <person name="Zienkiewicz K."/>
            <person name="Morin E."/>
            <person name="Tisserant E."/>
            <person name="Splivallo R."/>
            <person name="Hainaut M."/>
            <person name="Henrissat B."/>
            <person name="Ohm R."/>
            <person name="Kuo A."/>
            <person name="Yan J."/>
            <person name="Lipzen A."/>
            <person name="Nolan M."/>
            <person name="Labutti K."/>
            <person name="Barry K."/>
            <person name="Goldstein A."/>
            <person name="Labbe J."/>
            <person name="Schadt C."/>
            <person name="Tuskan G."/>
            <person name="Grigoriev I."/>
            <person name="Martin F."/>
            <person name="Vilgalys R."/>
            <person name="Bonito G."/>
        </authorList>
    </citation>
    <scope>NUCLEOTIDE SEQUENCE [LARGE SCALE GENOMIC DNA]</scope>
    <source>
        <strain evidence="5 6">AG-77</strain>
    </source>
</reference>
<dbReference type="GO" id="GO:0005886">
    <property type="term" value="C:plasma membrane"/>
    <property type="evidence" value="ECO:0007669"/>
    <property type="project" value="TreeGrafter"/>
</dbReference>
<name>A0A197K9X9_9FUNG</name>
<dbReference type="OrthoDB" id="20273at2759"/>
<dbReference type="STRING" id="1314771.A0A197K9X9"/>
<keyword evidence="6" id="KW-1185">Reference proteome</keyword>
<dbReference type="EMBL" id="KV442018">
    <property type="protein sequence ID" value="OAQ34295.1"/>
    <property type="molecule type" value="Genomic_DNA"/>
</dbReference>
<keyword evidence="2 4" id="KW-0472">Membrane</keyword>
<feature type="region of interest" description="Disordered" evidence="3">
    <location>
        <begin position="1"/>
        <end position="45"/>
    </location>
</feature>
<evidence type="ECO:0000256" key="4">
    <source>
        <dbReference type="SAM" id="Phobius"/>
    </source>
</evidence>
<proteinExistence type="predicted"/>
<evidence type="ECO:0000313" key="6">
    <source>
        <dbReference type="Proteomes" id="UP000078512"/>
    </source>
</evidence>
<evidence type="ECO:0000256" key="1">
    <source>
        <dbReference type="ARBA" id="ARBA00004370"/>
    </source>
</evidence>
<dbReference type="PANTHER" id="PTHR31234:SF8">
    <property type="entry name" value="EXPRESSED PROTEIN"/>
    <property type="match status" value="1"/>
</dbReference>
<protein>
    <recommendedName>
        <fullName evidence="7">Late embryogenesis abundant protein LEA-2 subgroup domain-containing protein</fullName>
    </recommendedName>
</protein>
<organism evidence="5 6">
    <name type="scientific">Linnemannia elongata AG-77</name>
    <dbReference type="NCBI Taxonomy" id="1314771"/>
    <lineage>
        <taxon>Eukaryota</taxon>
        <taxon>Fungi</taxon>
        <taxon>Fungi incertae sedis</taxon>
        <taxon>Mucoromycota</taxon>
        <taxon>Mortierellomycotina</taxon>
        <taxon>Mortierellomycetes</taxon>
        <taxon>Mortierellales</taxon>
        <taxon>Mortierellaceae</taxon>
        <taxon>Linnemannia</taxon>
    </lineage>
</organism>
<dbReference type="Gene3D" id="2.60.40.1820">
    <property type="match status" value="1"/>
</dbReference>
<sequence>MNQERRPSQDHHQHQSYPMQDIHTPHNNSDNDGHHSKPPSVTPIKAPRERSKYLPCFSCIRSTCGRVTCCVCLVLLLVIIILVIVIFTVFKVPVVDYMGTVGDPVFTFNKGNTTFGVDMVANIKVENPNPIGFNFELLDIKARFPGYEPTLGGGNLTNTNFPSKSTTNATFPISIAYDRNQDKGFTIIRQILSKCGVLGGSDGEITILYDLKAKVKILGINFSPDIKNQSYNVKCPVNIVEIAKGIPGGIASLIGDIGSLFG</sequence>
<gene>
    <name evidence="5" type="ORF">K457DRAFT_133851</name>
</gene>
<evidence type="ECO:0000256" key="3">
    <source>
        <dbReference type="SAM" id="MobiDB-lite"/>
    </source>
</evidence>
<keyword evidence="4" id="KW-0812">Transmembrane</keyword>
<evidence type="ECO:0000313" key="5">
    <source>
        <dbReference type="EMBL" id="OAQ34295.1"/>
    </source>
</evidence>
<keyword evidence="4" id="KW-1133">Transmembrane helix</keyword>
<dbReference type="PANTHER" id="PTHR31234">
    <property type="entry name" value="LATE EMBRYOGENESIS ABUNDANT (LEA) HYDROXYPROLINE-RICH GLYCOPROTEIN FAMILY"/>
    <property type="match status" value="1"/>
</dbReference>
<dbReference type="Proteomes" id="UP000078512">
    <property type="component" value="Unassembled WGS sequence"/>
</dbReference>
<dbReference type="GO" id="GO:0098542">
    <property type="term" value="P:defense response to other organism"/>
    <property type="evidence" value="ECO:0007669"/>
    <property type="project" value="InterPro"/>
</dbReference>
<feature type="compositionally biased region" description="Basic and acidic residues" evidence="3">
    <location>
        <begin position="1"/>
        <end position="13"/>
    </location>
</feature>
<dbReference type="SUPFAM" id="SSF117070">
    <property type="entry name" value="LEA14-like"/>
    <property type="match status" value="1"/>
</dbReference>
<dbReference type="InterPro" id="IPR044839">
    <property type="entry name" value="NDR1-like"/>
</dbReference>
<evidence type="ECO:0008006" key="7">
    <source>
        <dbReference type="Google" id="ProtNLM"/>
    </source>
</evidence>